<feature type="domain" description="N-acetyltransferase" evidence="1">
    <location>
        <begin position="14"/>
        <end position="175"/>
    </location>
</feature>
<keyword evidence="3" id="KW-1185">Reference proteome</keyword>
<dbReference type="SUPFAM" id="SSF55729">
    <property type="entry name" value="Acyl-CoA N-acyltransferases (Nat)"/>
    <property type="match status" value="1"/>
</dbReference>
<dbReference type="InterPro" id="IPR016181">
    <property type="entry name" value="Acyl_CoA_acyltransferase"/>
</dbReference>
<dbReference type="NCBIfam" id="TIGR03585">
    <property type="entry name" value="PseH"/>
    <property type="match status" value="1"/>
</dbReference>
<dbReference type="RefSeq" id="WP_011643905.1">
    <property type="nucleotide sequence ID" value="NC_008347.1"/>
</dbReference>
<protein>
    <submittedName>
        <fullName evidence="2">GCN5-related N-acetyltransferase</fullName>
    </submittedName>
</protein>
<dbReference type="eggNOG" id="COG1670">
    <property type="taxonomic scope" value="Bacteria"/>
</dbReference>
<reference evidence="2 3" key="1">
    <citation type="submission" date="2006-08" db="EMBL/GenBank/DDBJ databases">
        <title>Complete sequence of Maricaulis maris MCS10.</title>
        <authorList>
            <consortium name="US DOE Joint Genome Institute"/>
            <person name="Copeland A."/>
            <person name="Lucas S."/>
            <person name="Lapidus A."/>
            <person name="Barry K."/>
            <person name="Detter J.C."/>
            <person name="Glavina del Rio T."/>
            <person name="Hammon N."/>
            <person name="Israni S."/>
            <person name="Dalin E."/>
            <person name="Tice H."/>
            <person name="Pitluck S."/>
            <person name="Saunders E."/>
            <person name="Brettin T."/>
            <person name="Bruce D."/>
            <person name="Han C."/>
            <person name="Tapia R."/>
            <person name="Gilna P."/>
            <person name="Schmutz J."/>
            <person name="Larimer F."/>
            <person name="Land M."/>
            <person name="Hauser L."/>
            <person name="Kyrpides N."/>
            <person name="Mikhailova N."/>
            <person name="Viollier P."/>
            <person name="Stephens C."/>
            <person name="Richardson P."/>
        </authorList>
    </citation>
    <scope>NUCLEOTIDE SEQUENCE [LARGE SCALE GENOMIC DNA]</scope>
    <source>
        <strain evidence="2 3">MCS10</strain>
    </source>
</reference>
<dbReference type="Proteomes" id="UP000001964">
    <property type="component" value="Chromosome"/>
</dbReference>
<dbReference type="Gene3D" id="3.40.630.30">
    <property type="match status" value="1"/>
</dbReference>
<dbReference type="PANTHER" id="PTHR43415:SF3">
    <property type="entry name" value="GNAT-FAMILY ACETYLTRANSFERASE"/>
    <property type="match status" value="1"/>
</dbReference>
<dbReference type="STRING" id="394221.Mmar10_1968"/>
<sequence>MTEKPAAPIRDGPVAIRPADSADKSRIRAWRNKPHVRQNMYTDHKIKKAEHENWLEAAQCDPTRELWVIQCDGEDIGVVLISEIDPVGKSASWAFYIGEEGLTGRGIGTRVERLVLHRIFDELKFDRLRCEVLEFNQMVIGLHRKFGFRETGRIEARVERDGKMVAAVCLELERGNLPKQPPLETTD</sequence>
<dbReference type="KEGG" id="mmr:Mmar10_1968"/>
<dbReference type="AlphaFoldDB" id="Q0AN77"/>
<evidence type="ECO:0000259" key="1">
    <source>
        <dbReference type="PROSITE" id="PS51186"/>
    </source>
</evidence>
<evidence type="ECO:0000313" key="2">
    <source>
        <dbReference type="EMBL" id="ABI66260.1"/>
    </source>
</evidence>
<dbReference type="InterPro" id="IPR020036">
    <property type="entry name" value="PseH"/>
</dbReference>
<dbReference type="PANTHER" id="PTHR43415">
    <property type="entry name" value="SPERMIDINE N(1)-ACETYLTRANSFERASE"/>
    <property type="match status" value="1"/>
</dbReference>
<name>Q0AN77_MARMM</name>
<dbReference type="PROSITE" id="PS51186">
    <property type="entry name" value="GNAT"/>
    <property type="match status" value="1"/>
</dbReference>
<dbReference type="EMBL" id="CP000449">
    <property type="protein sequence ID" value="ABI66260.1"/>
    <property type="molecule type" value="Genomic_DNA"/>
</dbReference>
<proteinExistence type="predicted"/>
<organism evidence="2 3">
    <name type="scientific">Maricaulis maris (strain MCS10)</name>
    <name type="common">Caulobacter maris</name>
    <dbReference type="NCBI Taxonomy" id="394221"/>
    <lineage>
        <taxon>Bacteria</taxon>
        <taxon>Pseudomonadati</taxon>
        <taxon>Pseudomonadota</taxon>
        <taxon>Alphaproteobacteria</taxon>
        <taxon>Maricaulales</taxon>
        <taxon>Maricaulaceae</taxon>
        <taxon>Maricaulis</taxon>
    </lineage>
</organism>
<dbReference type="OrthoDB" id="5358891at2"/>
<accession>Q0AN77</accession>
<evidence type="ECO:0000313" key="3">
    <source>
        <dbReference type="Proteomes" id="UP000001964"/>
    </source>
</evidence>
<dbReference type="Pfam" id="PF13302">
    <property type="entry name" value="Acetyltransf_3"/>
    <property type="match status" value="1"/>
</dbReference>
<dbReference type="InterPro" id="IPR000182">
    <property type="entry name" value="GNAT_dom"/>
</dbReference>
<dbReference type="HOGENOM" id="CLU_013985_3_2_5"/>
<dbReference type="GO" id="GO:0016747">
    <property type="term" value="F:acyltransferase activity, transferring groups other than amino-acyl groups"/>
    <property type="evidence" value="ECO:0007669"/>
    <property type="project" value="InterPro"/>
</dbReference>
<keyword evidence="2" id="KW-0808">Transferase</keyword>
<gene>
    <name evidence="2" type="ordered locus">Mmar10_1968</name>
</gene>